<dbReference type="PANTHER" id="PTHR10678">
    <property type="entry name" value="26S PROTEASOME NON-ATPASE REGULATORY SUBUNIT 11/COP9 SIGNALOSOME COMPLEX SUBUNIT 2"/>
    <property type="match status" value="1"/>
</dbReference>
<evidence type="ECO:0000313" key="10">
    <source>
        <dbReference type="Proteomes" id="UP001205105"/>
    </source>
</evidence>
<dbReference type="InterPro" id="IPR000717">
    <property type="entry name" value="PCI_dom"/>
</dbReference>
<dbReference type="EMBL" id="JADXDR010000083">
    <property type="protein sequence ID" value="KAI7840317.1"/>
    <property type="molecule type" value="Genomic_DNA"/>
</dbReference>
<protein>
    <recommendedName>
        <fullName evidence="4">COP9 signalosome complex subunit 2</fullName>
    </recommendedName>
</protein>
<evidence type="ECO:0000256" key="5">
    <source>
        <dbReference type="ARBA" id="ARBA00022490"/>
    </source>
</evidence>
<dbReference type="AlphaFoldDB" id="A0AAD5DLT5"/>
<proteinExistence type="inferred from homology"/>
<dbReference type="SMART" id="SM00088">
    <property type="entry name" value="PINT"/>
    <property type="match status" value="1"/>
</dbReference>
<organism evidence="9 10">
    <name type="scientific">Chlorella ohadii</name>
    <dbReference type="NCBI Taxonomy" id="2649997"/>
    <lineage>
        <taxon>Eukaryota</taxon>
        <taxon>Viridiplantae</taxon>
        <taxon>Chlorophyta</taxon>
        <taxon>core chlorophytes</taxon>
        <taxon>Trebouxiophyceae</taxon>
        <taxon>Chlorellales</taxon>
        <taxon>Chlorellaceae</taxon>
        <taxon>Chlorella clade</taxon>
        <taxon>Chlorella</taxon>
    </lineage>
</organism>
<evidence type="ECO:0000256" key="3">
    <source>
        <dbReference type="ARBA" id="ARBA00009318"/>
    </source>
</evidence>
<feature type="domain" description="PCI" evidence="8">
    <location>
        <begin position="176"/>
        <end position="400"/>
    </location>
</feature>
<evidence type="ECO:0000256" key="2">
    <source>
        <dbReference type="ARBA" id="ARBA00004496"/>
    </source>
</evidence>
<dbReference type="SUPFAM" id="SSF46785">
    <property type="entry name" value="Winged helix' DNA-binding domain"/>
    <property type="match status" value="1"/>
</dbReference>
<dbReference type="InterPro" id="IPR050871">
    <property type="entry name" value="26S_Proteasome/COP9_Components"/>
</dbReference>
<evidence type="ECO:0000259" key="8">
    <source>
        <dbReference type="PROSITE" id="PS50250"/>
    </source>
</evidence>
<evidence type="ECO:0000313" key="9">
    <source>
        <dbReference type="EMBL" id="KAI7840317.1"/>
    </source>
</evidence>
<dbReference type="Pfam" id="PF25983">
    <property type="entry name" value="COPS2_C"/>
    <property type="match status" value="1"/>
</dbReference>
<dbReference type="InterPro" id="IPR036390">
    <property type="entry name" value="WH_DNA-bd_sf"/>
</dbReference>
<evidence type="ECO:0000256" key="1">
    <source>
        <dbReference type="ARBA" id="ARBA00004123"/>
    </source>
</evidence>
<dbReference type="InterPro" id="IPR058796">
    <property type="entry name" value="COPS2_C"/>
</dbReference>
<comment type="subcellular location">
    <subcellularLocation>
        <location evidence="2">Cytoplasm</location>
    </subcellularLocation>
    <subcellularLocation>
        <location evidence="1">Nucleus</location>
    </subcellularLocation>
</comment>
<keyword evidence="10" id="KW-1185">Reference proteome</keyword>
<evidence type="ECO:0000256" key="6">
    <source>
        <dbReference type="ARBA" id="ARBA00022790"/>
    </source>
</evidence>
<comment type="caution">
    <text evidence="9">The sequence shown here is derived from an EMBL/GenBank/DDBJ whole genome shotgun (WGS) entry which is preliminary data.</text>
</comment>
<accession>A0AAD5DLT5</accession>
<evidence type="ECO:0000256" key="4">
    <source>
        <dbReference type="ARBA" id="ARBA00014879"/>
    </source>
</evidence>
<dbReference type="InterPro" id="IPR011990">
    <property type="entry name" value="TPR-like_helical_dom_sf"/>
</dbReference>
<keyword evidence="7" id="KW-0539">Nucleus</keyword>
<dbReference type="SMART" id="SM00753">
    <property type="entry name" value="PAM"/>
    <property type="match status" value="1"/>
</dbReference>
<comment type="similarity">
    <text evidence="3">Belongs to the CSN2 family.</text>
</comment>
<keyword evidence="6" id="KW-0736">Signalosome</keyword>
<evidence type="ECO:0000256" key="7">
    <source>
        <dbReference type="ARBA" id="ARBA00023242"/>
    </source>
</evidence>
<gene>
    <name evidence="9" type="ORF">COHA_006099</name>
</gene>
<keyword evidence="5" id="KW-0963">Cytoplasm</keyword>
<sequence length="428" mass="48984">MEDYGFEYSDEELEEQDVDIENQYYNSKGLLESEDYEEALAGFNQVLKMEGDDKGEWGFKALKQIIKLQSRLGHSEEMVAAYRQLLQYAPVVTRNAAEKKINSVLDFVSSQATDSQLLQEFYSLTLDSMAEAKNERLWFKTNMKLANLWVGLKEAGKAAKVLRELHRSCQTDEGRDDLKKGTQLLEIYALEIQMHTEQKNNKKLKELYQKALAIKSAIPHPRIMGVIRECGGKMHMHERAWADAATDFFEAFKSYDEARWGRRQQAVRSVASRRVQCLKYLVLANMLMESKVSAMVSLVEAYQGGAIRDFERILRTHRAAIMGDTFISQYMQDLLANIRTQVVLRVIQPYTRVRIAFIAQQLNVPAGDVEQLLISLILDGRIKGRIDQVQQLLELDIELEQAPKYSAIDKWAQQLHSLHAQVAAKLAA</sequence>
<name>A0AAD5DLT5_9CHLO</name>
<dbReference type="Proteomes" id="UP001205105">
    <property type="component" value="Unassembled WGS sequence"/>
</dbReference>
<dbReference type="SUPFAM" id="SSF48452">
    <property type="entry name" value="TPR-like"/>
    <property type="match status" value="1"/>
</dbReference>
<reference evidence="9" key="1">
    <citation type="submission" date="2020-11" db="EMBL/GenBank/DDBJ databases">
        <title>Chlorella ohadii genome sequencing and assembly.</title>
        <authorList>
            <person name="Murik O."/>
            <person name="Treves H."/>
            <person name="Kedem I."/>
            <person name="Shotland Y."/>
            <person name="Kaplan A."/>
        </authorList>
    </citation>
    <scope>NUCLEOTIDE SEQUENCE</scope>
    <source>
        <strain evidence="9">1</strain>
    </source>
</reference>
<dbReference type="Pfam" id="PF01399">
    <property type="entry name" value="PCI"/>
    <property type="match status" value="1"/>
</dbReference>
<dbReference type="Gene3D" id="1.25.40.570">
    <property type="match status" value="1"/>
</dbReference>
<dbReference type="PROSITE" id="PS50250">
    <property type="entry name" value="PCI"/>
    <property type="match status" value="1"/>
</dbReference>